<reference evidence="1 2" key="1">
    <citation type="submission" date="2020-09" db="EMBL/GenBank/DDBJ databases">
        <title>De no assembly of potato wild relative species, Solanum commersonii.</title>
        <authorList>
            <person name="Cho K."/>
        </authorList>
    </citation>
    <scope>NUCLEOTIDE SEQUENCE [LARGE SCALE GENOMIC DNA]</scope>
    <source>
        <strain evidence="1">LZ3.2</strain>
        <tissue evidence="1">Leaf</tissue>
    </source>
</reference>
<dbReference type="Proteomes" id="UP000824120">
    <property type="component" value="Chromosome 8"/>
</dbReference>
<evidence type="ECO:0000313" key="2">
    <source>
        <dbReference type="Proteomes" id="UP000824120"/>
    </source>
</evidence>
<organism evidence="1 2">
    <name type="scientific">Solanum commersonii</name>
    <name type="common">Commerson's wild potato</name>
    <name type="synonym">Commerson's nightshade</name>
    <dbReference type="NCBI Taxonomy" id="4109"/>
    <lineage>
        <taxon>Eukaryota</taxon>
        <taxon>Viridiplantae</taxon>
        <taxon>Streptophyta</taxon>
        <taxon>Embryophyta</taxon>
        <taxon>Tracheophyta</taxon>
        <taxon>Spermatophyta</taxon>
        <taxon>Magnoliopsida</taxon>
        <taxon>eudicotyledons</taxon>
        <taxon>Gunneridae</taxon>
        <taxon>Pentapetalae</taxon>
        <taxon>asterids</taxon>
        <taxon>lamiids</taxon>
        <taxon>Solanales</taxon>
        <taxon>Solanaceae</taxon>
        <taxon>Solanoideae</taxon>
        <taxon>Solaneae</taxon>
        <taxon>Solanum</taxon>
    </lineage>
</organism>
<accession>A0A9J5XTH9</accession>
<dbReference type="OrthoDB" id="1226698at2759"/>
<keyword evidence="2" id="KW-1185">Reference proteome</keyword>
<protein>
    <submittedName>
        <fullName evidence="1">Uncharacterized protein</fullName>
    </submittedName>
</protein>
<proteinExistence type="predicted"/>
<dbReference type="AlphaFoldDB" id="A0A9J5XTH9"/>
<dbReference type="EMBL" id="JACXVP010000008">
    <property type="protein sequence ID" value="KAG5590464.1"/>
    <property type="molecule type" value="Genomic_DNA"/>
</dbReference>
<name>A0A9J5XTH9_SOLCO</name>
<comment type="caution">
    <text evidence="1">The sequence shown here is derived from an EMBL/GenBank/DDBJ whole genome shotgun (WGS) entry which is preliminary data.</text>
</comment>
<evidence type="ECO:0000313" key="1">
    <source>
        <dbReference type="EMBL" id="KAG5590464.1"/>
    </source>
</evidence>
<gene>
    <name evidence="1" type="ORF">H5410_040978</name>
</gene>
<sequence>MVEINRNLYLFTKCRNPWLKGIPNNWPLIVKYIEDYAPLIRHKMVKWSHPQSGSLKCTTDGSCRGNPRPGFMNLCVRNEIGDLVFAENRFPNGRKGDKWSMGGSIVNITRY</sequence>